<evidence type="ECO:0000313" key="5">
    <source>
        <dbReference type="EMBL" id="KAJ8986007.1"/>
    </source>
</evidence>
<keyword evidence="6" id="KW-1185">Reference proteome</keyword>
<dbReference type="Proteomes" id="UP001162164">
    <property type="component" value="Unassembled WGS sequence"/>
</dbReference>
<feature type="region of interest" description="Disordered" evidence="3">
    <location>
        <begin position="139"/>
        <end position="159"/>
    </location>
</feature>
<protein>
    <recommendedName>
        <fullName evidence="4">Histone RNA hairpin-binding protein RNA-binding domain-containing protein</fullName>
    </recommendedName>
</protein>
<gene>
    <name evidence="5" type="ORF">NQ317_013891</name>
</gene>
<keyword evidence="2" id="KW-0694">RNA-binding</keyword>
<accession>A0ABQ9K7I4</accession>
<dbReference type="EMBL" id="JAPWTJ010000004">
    <property type="protein sequence ID" value="KAJ8986007.1"/>
    <property type="molecule type" value="Genomic_DNA"/>
</dbReference>
<dbReference type="Pfam" id="PF15247">
    <property type="entry name" value="SLBP_RNA_bind"/>
    <property type="match status" value="1"/>
</dbReference>
<organism evidence="5 6">
    <name type="scientific">Molorchus minor</name>
    <dbReference type="NCBI Taxonomy" id="1323400"/>
    <lineage>
        <taxon>Eukaryota</taxon>
        <taxon>Metazoa</taxon>
        <taxon>Ecdysozoa</taxon>
        <taxon>Arthropoda</taxon>
        <taxon>Hexapoda</taxon>
        <taxon>Insecta</taxon>
        <taxon>Pterygota</taxon>
        <taxon>Neoptera</taxon>
        <taxon>Endopterygota</taxon>
        <taxon>Coleoptera</taxon>
        <taxon>Polyphaga</taxon>
        <taxon>Cucujiformia</taxon>
        <taxon>Chrysomeloidea</taxon>
        <taxon>Cerambycidae</taxon>
        <taxon>Lamiinae</taxon>
        <taxon>Monochamini</taxon>
        <taxon>Molorchus</taxon>
    </lineage>
</organism>
<comment type="similarity">
    <text evidence="1">Belongs to the SLBP family.</text>
</comment>
<dbReference type="InterPro" id="IPR026502">
    <property type="entry name" value="SLBP1/SLBP2"/>
</dbReference>
<dbReference type="InterPro" id="IPR038294">
    <property type="entry name" value="SLBP_RNA_bind_sf"/>
</dbReference>
<feature type="compositionally biased region" description="Polar residues" evidence="3">
    <location>
        <begin position="200"/>
        <end position="211"/>
    </location>
</feature>
<feature type="region of interest" description="Disordered" evidence="3">
    <location>
        <begin position="31"/>
        <end position="81"/>
    </location>
</feature>
<evidence type="ECO:0000256" key="1">
    <source>
        <dbReference type="ARBA" id="ARBA00006151"/>
    </source>
</evidence>
<dbReference type="PANTHER" id="PTHR17408:SF0">
    <property type="entry name" value="HISTONE RNA HAIRPIN-BINDING PROTEIN"/>
    <property type="match status" value="1"/>
</dbReference>
<dbReference type="PANTHER" id="PTHR17408">
    <property type="entry name" value="HISTONE RNA HAIRPIN-BINDING PROTEIN"/>
    <property type="match status" value="1"/>
</dbReference>
<dbReference type="Gene3D" id="1.10.8.1120">
    <property type="entry name" value="Histone RNA hairpin-binding protein RNA-binding domain"/>
    <property type="match status" value="1"/>
</dbReference>
<evidence type="ECO:0000313" key="6">
    <source>
        <dbReference type="Proteomes" id="UP001162164"/>
    </source>
</evidence>
<evidence type="ECO:0000256" key="2">
    <source>
        <dbReference type="ARBA" id="ARBA00022884"/>
    </source>
</evidence>
<evidence type="ECO:0000256" key="3">
    <source>
        <dbReference type="SAM" id="MobiDB-lite"/>
    </source>
</evidence>
<sequence>MEPFPTKRLSMNTTLMNARIFDDDSWDAETAGFVKKEPPDDEQCPNENETKNNINIRESIGIKQEEETDSSSEDTGDSYEKSYLNSLGFKNTIKKETANGNFESSIKLEPNNCKVPLVELKTEIKSEYETKPNQKNWAFSHFHHGKGHENDTMDDGESYLDRLDPEIKMAVLNTPNKLDVIKEEDSNPSPFNKEMFRNFTLKQNEFNSPEPQNKKEDSIGRERRARRSVFSRLLPRISPYKIPSNEGTSSDKIPVKRRLGPKLSWGEHEIPRKKRRDPESFTTDPTILARRQKQIDYGKNTLGYDNYLKMVPRNKRQRDDPKTPDKFVKYSRRGWDGLIKQWRLQLHKYDPASEADIDAVHSNDES</sequence>
<feature type="compositionally biased region" description="Acidic residues" evidence="3">
    <location>
        <begin position="66"/>
        <end position="77"/>
    </location>
</feature>
<reference evidence="5" key="1">
    <citation type="journal article" date="2023" name="Insect Mol. Biol.">
        <title>Genome sequencing provides insights into the evolution of gene families encoding plant cell wall-degrading enzymes in longhorned beetles.</title>
        <authorList>
            <person name="Shin N.R."/>
            <person name="Okamura Y."/>
            <person name="Kirsch R."/>
            <person name="Pauchet Y."/>
        </authorList>
    </citation>
    <scope>NUCLEOTIDE SEQUENCE</scope>
    <source>
        <strain evidence="5">MMC_N1</strain>
    </source>
</reference>
<feature type="compositionally biased region" description="Basic and acidic residues" evidence="3">
    <location>
        <begin position="212"/>
        <end position="222"/>
    </location>
</feature>
<name>A0ABQ9K7I4_9CUCU</name>
<dbReference type="InterPro" id="IPR029344">
    <property type="entry name" value="SLBP_RNA_bind"/>
</dbReference>
<evidence type="ECO:0000259" key="4">
    <source>
        <dbReference type="Pfam" id="PF15247"/>
    </source>
</evidence>
<feature type="domain" description="Histone RNA hairpin-binding protein RNA-binding" evidence="4">
    <location>
        <begin position="283"/>
        <end position="351"/>
    </location>
</feature>
<comment type="caution">
    <text evidence="5">The sequence shown here is derived from an EMBL/GenBank/DDBJ whole genome shotgun (WGS) entry which is preliminary data.</text>
</comment>
<feature type="region of interest" description="Disordered" evidence="3">
    <location>
        <begin position="262"/>
        <end position="293"/>
    </location>
</feature>
<feature type="region of interest" description="Disordered" evidence="3">
    <location>
        <begin position="200"/>
        <end position="230"/>
    </location>
</feature>
<feature type="compositionally biased region" description="Polar residues" evidence="3">
    <location>
        <begin position="45"/>
        <end position="56"/>
    </location>
</feature>
<proteinExistence type="inferred from homology"/>